<evidence type="ECO:0000256" key="4">
    <source>
        <dbReference type="SAM" id="MobiDB-lite"/>
    </source>
</evidence>
<dbReference type="InterPro" id="IPR058647">
    <property type="entry name" value="BSH_CzcB-like"/>
</dbReference>
<proteinExistence type="predicted"/>
<dbReference type="AlphaFoldDB" id="D8PGP3"/>
<evidence type="ECO:0000313" key="6">
    <source>
        <dbReference type="EMBL" id="CBK42430.1"/>
    </source>
</evidence>
<dbReference type="Gene3D" id="2.40.50.100">
    <property type="match status" value="1"/>
</dbReference>
<dbReference type="SUPFAM" id="SSF55781">
    <property type="entry name" value="GAF domain-like"/>
    <property type="match status" value="1"/>
</dbReference>
<dbReference type="EMBL" id="FP929003">
    <property type="protein sequence ID" value="CBK42430.1"/>
    <property type="molecule type" value="Genomic_DNA"/>
</dbReference>
<dbReference type="KEGG" id="nde:NIDE2724"/>
<feature type="compositionally biased region" description="Low complexity" evidence="4">
    <location>
        <begin position="16"/>
        <end position="26"/>
    </location>
</feature>
<evidence type="ECO:0000256" key="1">
    <source>
        <dbReference type="ARBA" id="ARBA00004196"/>
    </source>
</evidence>
<dbReference type="Pfam" id="PF25973">
    <property type="entry name" value="BSH_CzcB"/>
    <property type="match status" value="1"/>
</dbReference>
<dbReference type="GO" id="GO:0030313">
    <property type="term" value="C:cell envelope"/>
    <property type="evidence" value="ECO:0007669"/>
    <property type="project" value="UniProtKB-SubCell"/>
</dbReference>
<organism evidence="6 7">
    <name type="scientific">Nitrospira defluvii</name>
    <dbReference type="NCBI Taxonomy" id="330214"/>
    <lineage>
        <taxon>Bacteria</taxon>
        <taxon>Pseudomonadati</taxon>
        <taxon>Nitrospirota</taxon>
        <taxon>Nitrospiria</taxon>
        <taxon>Nitrospirales</taxon>
        <taxon>Nitrospiraceae</taxon>
        <taxon>Nitrospira</taxon>
    </lineage>
</organism>
<accession>D8PGP3</accession>
<feature type="region of interest" description="Disordered" evidence="4">
    <location>
        <begin position="1"/>
        <end position="27"/>
    </location>
</feature>
<dbReference type="eggNOG" id="COG0845">
    <property type="taxonomic scope" value="Bacteria"/>
</dbReference>
<dbReference type="InterPro" id="IPR029016">
    <property type="entry name" value="GAF-like_dom_sf"/>
</dbReference>
<dbReference type="InterPro" id="IPR050465">
    <property type="entry name" value="UPF0194_transport"/>
</dbReference>
<dbReference type="Proteomes" id="UP000001660">
    <property type="component" value="Chromosome"/>
</dbReference>
<reference evidence="6 7" key="1">
    <citation type="journal article" date="2010" name="Proc. Natl. Acad. Sci. U.S.A.">
        <title>A Nitrospira metagenome illuminates the physiology and evolution of globally important nitrite-oxidizing bacteria.</title>
        <authorList>
            <person name="Lucker S."/>
            <person name="Wagner M."/>
            <person name="Maixner F."/>
            <person name="Pelletier E."/>
            <person name="Koch H."/>
            <person name="Vacherie B."/>
            <person name="Rattei T."/>
            <person name="Sinninghe Damste J."/>
            <person name="Spieck E."/>
            <person name="Le Paslier D."/>
            <person name="Daims H."/>
        </authorList>
    </citation>
    <scope>NUCLEOTIDE SEQUENCE [LARGE SCALE GENOMIC DNA]</scope>
</reference>
<dbReference type="PANTHER" id="PTHR32347:SF23">
    <property type="entry name" value="BLL5650 PROTEIN"/>
    <property type="match status" value="1"/>
</dbReference>
<dbReference type="Gene3D" id="3.30.450.40">
    <property type="match status" value="1"/>
</dbReference>
<dbReference type="STRING" id="330214.NIDE2724"/>
<dbReference type="eggNOG" id="COG2203">
    <property type="taxonomic scope" value="Bacteria"/>
</dbReference>
<keyword evidence="2 3" id="KW-0175">Coiled coil</keyword>
<protein>
    <recommendedName>
        <fullName evidence="5">GAF domain-containing protein</fullName>
    </recommendedName>
</protein>
<evidence type="ECO:0000256" key="2">
    <source>
        <dbReference type="ARBA" id="ARBA00023054"/>
    </source>
</evidence>
<dbReference type="InterPro" id="IPR003018">
    <property type="entry name" value="GAF"/>
</dbReference>
<dbReference type="SUPFAM" id="SSF111369">
    <property type="entry name" value="HlyD-like secretion proteins"/>
    <property type="match status" value="1"/>
</dbReference>
<dbReference type="SMART" id="SM00065">
    <property type="entry name" value="GAF"/>
    <property type="match status" value="1"/>
</dbReference>
<sequence>MTDFNKQNVAEGAPVLSPSPLESESSADLHKLPLESLKAVLDMTALALEPERFTGSTSAVVTALASRLACDRVSLGIATRNELRVQALSHSAQFNHKTDLLNAITASMEEAVDQQQTVLVPAPVGWPAQSTRAHDELRRRYGAASVCSFPLWAHGRIVGVLTCERGGEQLFDRFTVELCEAMAALIGPALDLKRQHDRALPIKIWESVRRHIGTVIGAGHLGVKLSLLLIAALGAWFLTSASEFRVTSKAVLEGEVQRVAAAPFQGYIHTAPARAGDVVKAGQVLATLQDRDLQLERLKRLNEREQLAKEQRQALAERNAPKAEILSAQLRQVQAQLDLAADKLSRTQIVAPFAGVVVSGDLSQQLDAPVEEGKVLFEVAPLDTYRIVLQVDERDIGHVAVGQSGDLRLSALPQELLPFEVAKITPVSTAQEGRNFFRVEGRFLTKPSQLRPAMEGVGKITIDRRLLSWIWTHDAMEWLRLKLWAWLP</sequence>
<dbReference type="PANTHER" id="PTHR32347">
    <property type="entry name" value="EFFLUX SYSTEM COMPONENT YKNX-RELATED"/>
    <property type="match status" value="1"/>
</dbReference>
<dbReference type="OrthoDB" id="9806939at2"/>
<evidence type="ECO:0000259" key="5">
    <source>
        <dbReference type="SMART" id="SM00065"/>
    </source>
</evidence>
<evidence type="ECO:0000313" key="7">
    <source>
        <dbReference type="Proteomes" id="UP000001660"/>
    </source>
</evidence>
<keyword evidence="7" id="KW-1185">Reference proteome</keyword>
<evidence type="ECO:0000256" key="3">
    <source>
        <dbReference type="SAM" id="Coils"/>
    </source>
</evidence>
<feature type="coiled-coil region" evidence="3">
    <location>
        <begin position="291"/>
        <end position="343"/>
    </location>
</feature>
<dbReference type="Pfam" id="PF01590">
    <property type="entry name" value="GAF"/>
    <property type="match status" value="1"/>
</dbReference>
<comment type="subcellular location">
    <subcellularLocation>
        <location evidence="1">Cell envelope</location>
    </subcellularLocation>
</comment>
<dbReference type="HOGENOM" id="CLU_030412_0_0_0"/>
<name>D8PGP3_9BACT</name>
<feature type="domain" description="GAF" evidence="5">
    <location>
        <begin position="52"/>
        <end position="200"/>
    </location>
</feature>
<dbReference type="Gene3D" id="2.40.30.170">
    <property type="match status" value="1"/>
</dbReference>
<gene>
    <name evidence="6" type="ORF">NIDE2724</name>
</gene>